<evidence type="ECO:0000313" key="6">
    <source>
        <dbReference type="Proteomes" id="UP000292362"/>
    </source>
</evidence>
<dbReference type="InterPro" id="IPR016098">
    <property type="entry name" value="CAP/MinC_C"/>
</dbReference>
<dbReference type="Pfam" id="PF07986">
    <property type="entry name" value="TBCC"/>
    <property type="match status" value="1"/>
</dbReference>
<evidence type="ECO:0000259" key="2">
    <source>
        <dbReference type="PROSITE" id="PS51329"/>
    </source>
</evidence>
<sequence length="192" mass="23043">MEENKFNEYLNSGDSENCKLLIQKLETKLLNEKVEYSRKILKEKILKFKTSYKSLSKEIEICLEKNKREFFKIENNFQNKLNNKIYISSLKDLEYQINNCEEVCIENCENVEFTFFRVKGSIFIKNCINCKFKCISHQIRLYRCVRIYLEIYVTTGVFIEESQDICTEQLFVQGMETKNNLYNRIFDFSNPI</sequence>
<evidence type="ECO:0000256" key="1">
    <source>
        <dbReference type="ARBA" id="ARBA00008848"/>
    </source>
</evidence>
<organism evidence="3 6">
    <name type="scientific">Hamiltosporidium tvaerminnensis</name>
    <dbReference type="NCBI Taxonomy" id="1176355"/>
    <lineage>
        <taxon>Eukaryota</taxon>
        <taxon>Fungi</taxon>
        <taxon>Fungi incertae sedis</taxon>
        <taxon>Microsporidia</taxon>
        <taxon>Dubosqiidae</taxon>
        <taxon>Hamiltosporidium</taxon>
    </lineage>
</organism>
<dbReference type="VEuPathDB" id="MicrosporidiaDB:CWI38_0021p0100"/>
<dbReference type="Proteomes" id="UP000292362">
    <property type="component" value="Unassembled WGS sequence"/>
</dbReference>
<accession>A0A4Q9LBD7</accession>
<dbReference type="EMBL" id="PITK01000021">
    <property type="protein sequence ID" value="TBU20804.1"/>
    <property type="molecule type" value="Genomic_DNA"/>
</dbReference>
<dbReference type="AlphaFoldDB" id="A0A4Q9LBD7"/>
<dbReference type="InterPro" id="IPR017901">
    <property type="entry name" value="C-CAP_CF_C-like"/>
</dbReference>
<dbReference type="OrthoDB" id="194775at2759"/>
<comment type="similarity">
    <text evidence="1">Belongs to the TBCC family.</text>
</comment>
<protein>
    <submittedName>
        <fullName evidence="3">Putative tubulin binding cofactor C</fullName>
    </submittedName>
</protein>
<name>A0A4Q9LBD7_9MICR</name>
<keyword evidence="5" id="KW-1185">Reference proteome</keyword>
<feature type="domain" description="C-CAP/cofactor C-like" evidence="2">
    <location>
        <begin position="50"/>
        <end position="190"/>
    </location>
</feature>
<evidence type="ECO:0000313" key="5">
    <source>
        <dbReference type="Proteomes" id="UP000292282"/>
    </source>
</evidence>
<evidence type="ECO:0000313" key="4">
    <source>
        <dbReference type="EMBL" id="TBU20804.1"/>
    </source>
</evidence>
<dbReference type="Proteomes" id="UP000292282">
    <property type="component" value="Unassembled WGS sequence"/>
</dbReference>
<evidence type="ECO:0000313" key="3">
    <source>
        <dbReference type="EMBL" id="TBU05137.1"/>
    </source>
</evidence>
<dbReference type="EMBL" id="PITJ01000045">
    <property type="protein sequence ID" value="TBU05137.1"/>
    <property type="molecule type" value="Genomic_DNA"/>
</dbReference>
<dbReference type="VEuPathDB" id="MicrosporidiaDB:CWI37_0045p0040"/>
<comment type="caution">
    <text evidence="3">The sequence shown here is derived from an EMBL/GenBank/DDBJ whole genome shotgun (WGS) entry which is preliminary data.</text>
</comment>
<dbReference type="PROSITE" id="PS51329">
    <property type="entry name" value="C_CAP_COFACTOR_C"/>
    <property type="match status" value="1"/>
</dbReference>
<dbReference type="Gene3D" id="2.160.20.70">
    <property type="match status" value="1"/>
</dbReference>
<reference evidence="5 6" key="1">
    <citation type="submission" date="2017-12" db="EMBL/GenBank/DDBJ databases">
        <authorList>
            <person name="Pombert J.-F."/>
            <person name="Haag K.L."/>
            <person name="Ebert D."/>
        </authorList>
    </citation>
    <scope>NUCLEOTIDE SEQUENCE [LARGE SCALE GENOMIC DNA]</scope>
    <source>
        <strain evidence="3">FI-OER-3-3</strain>
        <strain evidence="4">IL-G-3</strain>
    </source>
</reference>
<proteinExistence type="inferred from homology"/>
<dbReference type="InterPro" id="IPR012945">
    <property type="entry name" value="Tubulin-bd_cofactor_C_dom"/>
</dbReference>
<gene>
    <name evidence="3" type="ORF">CWI37_0045p0040</name>
    <name evidence="4" type="ORF">CWI38_0021p0100</name>
</gene>